<dbReference type="InterPro" id="IPR050490">
    <property type="entry name" value="Bact_solute-bd_prot1"/>
</dbReference>
<dbReference type="AlphaFoldDB" id="A0A9Y2IFB1"/>
<dbReference type="PROSITE" id="PS51318">
    <property type="entry name" value="TAT"/>
    <property type="match status" value="1"/>
</dbReference>
<keyword evidence="1" id="KW-0732">Signal</keyword>
<feature type="signal peptide" evidence="1">
    <location>
        <begin position="1"/>
        <end position="26"/>
    </location>
</feature>
<feature type="chain" id="PRO_5041000229" evidence="1">
    <location>
        <begin position="27"/>
        <end position="428"/>
    </location>
</feature>
<proteinExistence type="predicted"/>
<evidence type="ECO:0000256" key="1">
    <source>
        <dbReference type="SAM" id="SignalP"/>
    </source>
</evidence>
<accession>A0A9Y2IFB1</accession>
<dbReference type="PANTHER" id="PTHR43649">
    <property type="entry name" value="ARABINOSE-BINDING PROTEIN-RELATED"/>
    <property type="match status" value="1"/>
</dbReference>
<reference evidence="2 3" key="1">
    <citation type="submission" date="2023-06" db="EMBL/GenBank/DDBJ databases">
        <authorList>
            <person name="Oyuntsetseg B."/>
            <person name="Kim S.B."/>
        </authorList>
    </citation>
    <scope>NUCLEOTIDE SEQUENCE [LARGE SCALE GENOMIC DNA]</scope>
    <source>
        <strain evidence="2 3">2-15</strain>
    </source>
</reference>
<dbReference type="Gene3D" id="3.40.190.10">
    <property type="entry name" value="Periplasmic binding protein-like II"/>
    <property type="match status" value="1"/>
</dbReference>
<dbReference type="Proteomes" id="UP001236014">
    <property type="component" value="Chromosome"/>
</dbReference>
<dbReference type="InterPro" id="IPR006059">
    <property type="entry name" value="SBP"/>
</dbReference>
<gene>
    <name evidence="2" type="ORF">QRX50_47425</name>
</gene>
<name>A0A9Y2IFB1_9PSEU</name>
<evidence type="ECO:0000313" key="3">
    <source>
        <dbReference type="Proteomes" id="UP001236014"/>
    </source>
</evidence>
<dbReference type="Pfam" id="PF01547">
    <property type="entry name" value="SBP_bac_1"/>
    <property type="match status" value="1"/>
</dbReference>
<protein>
    <submittedName>
        <fullName evidence="2">Extracellular solute-binding protein</fullName>
    </submittedName>
</protein>
<sequence length="428" mass="45565">MAPSPNLSRRSFLVGSVLFAGGAALAGCTSDPLNKNSGAAGGAKVTLNQWYHAYGESGTQQAVQRYAQEFTKANPDIAIKVSWIAGDYETKLNSAMLTADAPDLFEIGDFRYQNVKNGLLAPLDDIVDPVKGDFSKAALDTATVEGKIYGVKTIDDVMMLYYRKSVLAAAGVKPPTTFAELLDATRKLTTSKQKGLYIGTDGVGEAATLLLWSSGADFFDASGKKVAFATPEAVAAIAGLKQLHDTGGLLQGYPTDWSDPGAFSDNATAMQWGGLWSLPDIKKALGDDFGVVPWPKFGDAGRQVARVGGWYQLANAKSKNLDAAKKFVNWLWIQQADLQKDWCVKYGFHIPARKEVAAQTTEFSSGAAKDAVTISQQNGLSYSGLWNKASATLFLQAATKIANGQADPAAELGDAAKRAQAEVDKQLA</sequence>
<dbReference type="EMBL" id="CP127294">
    <property type="protein sequence ID" value="WIX78884.1"/>
    <property type="molecule type" value="Genomic_DNA"/>
</dbReference>
<evidence type="ECO:0000313" key="2">
    <source>
        <dbReference type="EMBL" id="WIX78884.1"/>
    </source>
</evidence>
<dbReference type="RefSeq" id="WP_285969585.1">
    <property type="nucleotide sequence ID" value="NZ_CP127294.1"/>
</dbReference>
<organism evidence="2 3">
    <name type="scientific">Amycolatopsis carbonis</name>
    <dbReference type="NCBI Taxonomy" id="715471"/>
    <lineage>
        <taxon>Bacteria</taxon>
        <taxon>Bacillati</taxon>
        <taxon>Actinomycetota</taxon>
        <taxon>Actinomycetes</taxon>
        <taxon>Pseudonocardiales</taxon>
        <taxon>Pseudonocardiaceae</taxon>
        <taxon>Amycolatopsis</taxon>
    </lineage>
</organism>
<dbReference type="SUPFAM" id="SSF53850">
    <property type="entry name" value="Periplasmic binding protein-like II"/>
    <property type="match status" value="1"/>
</dbReference>
<dbReference type="InterPro" id="IPR006311">
    <property type="entry name" value="TAT_signal"/>
</dbReference>
<keyword evidence="3" id="KW-1185">Reference proteome</keyword>
<dbReference type="PANTHER" id="PTHR43649:SF12">
    <property type="entry name" value="DIACETYLCHITOBIOSE BINDING PROTEIN DASA"/>
    <property type="match status" value="1"/>
</dbReference>
<dbReference type="KEGG" id="acab:QRX50_47425"/>